<dbReference type="RefSeq" id="WP_181928428.1">
    <property type="nucleotide sequence ID" value="NZ_CP054698.1"/>
</dbReference>
<organism evidence="1 2">
    <name type="scientific">Nostoc edaphicum CCNP1411</name>
    <dbReference type="NCBI Taxonomy" id="1472755"/>
    <lineage>
        <taxon>Bacteria</taxon>
        <taxon>Bacillati</taxon>
        <taxon>Cyanobacteriota</taxon>
        <taxon>Cyanophyceae</taxon>
        <taxon>Nostocales</taxon>
        <taxon>Nostocaceae</taxon>
        <taxon>Nostoc</taxon>
    </lineage>
</organism>
<evidence type="ECO:0000313" key="2">
    <source>
        <dbReference type="Proteomes" id="UP000514713"/>
    </source>
</evidence>
<dbReference type="SUPFAM" id="SSF53335">
    <property type="entry name" value="S-adenosyl-L-methionine-dependent methyltransferases"/>
    <property type="match status" value="1"/>
</dbReference>
<proteinExistence type="predicted"/>
<dbReference type="InterPro" id="IPR029063">
    <property type="entry name" value="SAM-dependent_MTases_sf"/>
</dbReference>
<sequence length="189" mass="21820">MRFNCDSQSAASWQIRAESAVEMFIANDISLTNNINPIRIADFGCGNERLKSVLIGKLGNQFDYYGYDLEPQLESTYKINLESEIPSLNFDIVFCLGLLEYISDIDNFLAKIPQISNFYLMSYVIRDSGAYSPADILQKGWLHHYSCQELERKFKNNDLIKIKFNLTNKDKTGLWLLQSHSFTKTYNIQ</sequence>
<evidence type="ECO:0000313" key="1">
    <source>
        <dbReference type="EMBL" id="QMS90669.1"/>
    </source>
</evidence>
<dbReference type="GO" id="GO:0032259">
    <property type="term" value="P:methylation"/>
    <property type="evidence" value="ECO:0007669"/>
    <property type="project" value="UniProtKB-KW"/>
</dbReference>
<gene>
    <name evidence="1" type="ORF">HUN01_24935</name>
</gene>
<name>A0A7D7LHN9_9NOSO</name>
<accession>A0A7D7LHN9</accession>
<dbReference type="KEGG" id="ned:HUN01_24935"/>
<dbReference type="Proteomes" id="UP000514713">
    <property type="component" value="Chromosome"/>
</dbReference>
<keyword evidence="2" id="KW-1185">Reference proteome</keyword>
<reference evidence="2" key="1">
    <citation type="submission" date="2020-06" db="EMBL/GenBank/DDBJ databases">
        <title>Nostoc edaphicum CCNP1411 genome.</title>
        <authorList>
            <person name="Fidor A."/>
            <person name="Grabski M."/>
            <person name="Gawor J."/>
            <person name="Gromadka R."/>
            <person name="Wegrzyn G."/>
            <person name="Mazur-Marzec H."/>
        </authorList>
    </citation>
    <scope>NUCLEOTIDE SEQUENCE [LARGE SCALE GENOMIC DNA]</scope>
    <source>
        <strain evidence="2">CCNP1411</strain>
    </source>
</reference>
<dbReference type="GO" id="GO:0008168">
    <property type="term" value="F:methyltransferase activity"/>
    <property type="evidence" value="ECO:0007669"/>
    <property type="project" value="UniProtKB-KW"/>
</dbReference>
<protein>
    <submittedName>
        <fullName evidence="1">Class I SAM-dependent methyltransferase</fullName>
    </submittedName>
</protein>
<dbReference type="AlphaFoldDB" id="A0A7D7LHN9"/>
<keyword evidence="1" id="KW-0808">Transferase</keyword>
<dbReference type="Gene3D" id="3.40.50.150">
    <property type="entry name" value="Vaccinia Virus protein VP39"/>
    <property type="match status" value="1"/>
</dbReference>
<keyword evidence="1" id="KW-0489">Methyltransferase</keyword>
<dbReference type="EMBL" id="CP054698">
    <property type="protein sequence ID" value="QMS90669.1"/>
    <property type="molecule type" value="Genomic_DNA"/>
</dbReference>